<protein>
    <recommendedName>
        <fullName evidence="7">Photosystem I assembly protein Ycf3</fullName>
    </recommendedName>
</protein>
<evidence type="ECO:0000256" key="3">
    <source>
        <dbReference type="ARBA" id="ARBA00022531"/>
    </source>
</evidence>
<feature type="repeat" description="TPR 1" evidence="7">
    <location>
        <begin position="35"/>
        <end position="68"/>
    </location>
</feature>
<dbReference type="InterPro" id="IPR051685">
    <property type="entry name" value="Ycf3/AcsC/BcsC/TPR_MFPF"/>
</dbReference>
<dbReference type="EMBL" id="KY124271">
    <property type="protein sequence ID" value="AQX44854.1"/>
    <property type="molecule type" value="Genomic_DNA"/>
</dbReference>
<evidence type="ECO:0000313" key="9">
    <source>
        <dbReference type="EMBL" id="APP88087.1"/>
    </source>
</evidence>
<dbReference type="EMBL" id="LC490351">
    <property type="protein sequence ID" value="BBL86068.1"/>
    <property type="molecule type" value="Genomic_DNA"/>
</dbReference>
<organism evidence="9">
    <name type="scientific">Paulinella micropora</name>
    <dbReference type="NCBI Taxonomy" id="1928728"/>
    <lineage>
        <taxon>Eukaryota</taxon>
        <taxon>Sar</taxon>
        <taxon>Rhizaria</taxon>
        <taxon>Cercozoa</taxon>
        <taxon>Imbricatea</taxon>
        <taxon>Silicofilosea</taxon>
        <taxon>Euglyphida</taxon>
        <taxon>Paulinellidae</taxon>
        <taxon>Paulinella</taxon>
    </lineage>
</organism>
<evidence type="ECO:0000256" key="4">
    <source>
        <dbReference type="ARBA" id="ARBA00022737"/>
    </source>
</evidence>
<evidence type="ECO:0000313" key="12">
    <source>
        <dbReference type="Proteomes" id="UP000503178"/>
    </source>
</evidence>
<reference evidence="11 12" key="2">
    <citation type="submission" date="2019-06" db="EMBL/GenBank/DDBJ databases">
        <title>A hidden player of endosymbiotic evolution: DNA virus triggered massive gene transfer.</title>
        <authorList>
            <person name="Matsuo M."/>
            <person name="Katahata A."/>
            <person name="Tachikawa M."/>
            <person name="Minakuchi Y."/>
            <person name="Noguchi H."/>
            <person name="Toyoda A."/>
            <person name="Fujiyama A."/>
            <person name="Suzuki Y."/>
            <person name="Satoh S."/>
            <person name="Nakayama T."/>
            <person name="Kamikawa R."/>
            <person name="Nomura M."/>
            <person name="Inagaki Y."/>
            <person name="Ishida K."/>
            <person name="Obokata J."/>
        </authorList>
    </citation>
    <scope>NUCLEOTIDE SEQUENCE [LARGE SCALE GENOMIC DNA]</scope>
    <source>
        <strain evidence="11 12">MYN1</strain>
    </source>
</reference>
<feature type="repeat" description="TPR" evidence="8">
    <location>
        <begin position="35"/>
        <end position="68"/>
    </location>
</feature>
<gene>
    <name evidence="7 9" type="primary">ycf3</name>
    <name evidence="11" type="synonym">MYN1_Chr_252</name>
    <name evidence="9" type="ORF">PCKR_300</name>
    <name evidence="10" type="ORF">PFK_300</name>
    <name evidence="11" type="ORF">PMYN1_Chma259</name>
</gene>
<feature type="repeat" description="TPR 3" evidence="7">
    <location>
        <begin position="120"/>
        <end position="153"/>
    </location>
</feature>
<dbReference type="Pfam" id="PF13424">
    <property type="entry name" value="TPR_12"/>
    <property type="match status" value="1"/>
</dbReference>
<dbReference type="PANTHER" id="PTHR44943:SF8">
    <property type="entry name" value="TPR REPEAT-CONTAINING PROTEIN MJ0263"/>
    <property type="match status" value="1"/>
</dbReference>
<proteinExistence type="inferred from homology"/>
<keyword evidence="4 7" id="KW-0677">Repeat</keyword>
<keyword evidence="6 7" id="KW-0472">Membrane</keyword>
<keyword evidence="7" id="KW-0793">Thylakoid</keyword>
<dbReference type="InterPro" id="IPR019734">
    <property type="entry name" value="TPR_rpt"/>
</dbReference>
<dbReference type="EMBL" id="KX897545">
    <property type="protein sequence ID" value="APP88087.1"/>
    <property type="molecule type" value="Genomic_DNA"/>
</dbReference>
<dbReference type="InterPro" id="IPR022818">
    <property type="entry name" value="PSI_Ycf3_assembly"/>
</dbReference>
<evidence type="ECO:0000256" key="7">
    <source>
        <dbReference type="HAMAP-Rule" id="MF_00439"/>
    </source>
</evidence>
<geneLocation type="plastid" evidence="9"/>
<dbReference type="PANTHER" id="PTHR44943">
    <property type="entry name" value="CELLULOSE SYNTHASE OPERON PROTEIN C"/>
    <property type="match status" value="1"/>
</dbReference>
<evidence type="ECO:0000256" key="1">
    <source>
        <dbReference type="ARBA" id="ARBA00004170"/>
    </source>
</evidence>
<feature type="repeat" description="TPR" evidence="8">
    <location>
        <begin position="72"/>
        <end position="105"/>
    </location>
</feature>
<dbReference type="NCBIfam" id="NF002725">
    <property type="entry name" value="PRK02603.1"/>
    <property type="match status" value="1"/>
</dbReference>
<keyword evidence="12" id="KW-1185">Reference proteome</keyword>
<keyword evidence="9" id="KW-0934">Plastid</keyword>
<evidence type="ECO:0000256" key="5">
    <source>
        <dbReference type="ARBA" id="ARBA00022803"/>
    </source>
</evidence>
<dbReference type="HAMAP" id="MF_00439">
    <property type="entry name" value="Ycf3"/>
    <property type="match status" value="1"/>
</dbReference>
<evidence type="ECO:0000256" key="6">
    <source>
        <dbReference type="ARBA" id="ARBA00023136"/>
    </source>
</evidence>
<dbReference type="GO" id="GO:0009536">
    <property type="term" value="C:plastid"/>
    <property type="evidence" value="ECO:0007669"/>
    <property type="project" value="UniProtKB-SubCell"/>
</dbReference>
<dbReference type="PROSITE" id="PS50005">
    <property type="entry name" value="TPR"/>
    <property type="match status" value="2"/>
</dbReference>
<evidence type="ECO:0000313" key="11">
    <source>
        <dbReference type="EMBL" id="BBL86068.1"/>
    </source>
</evidence>
<dbReference type="Gene3D" id="1.25.40.10">
    <property type="entry name" value="Tetratricopeptide repeat domain"/>
    <property type="match status" value="1"/>
</dbReference>
<dbReference type="Proteomes" id="UP000503178">
    <property type="component" value="Chromatophore Pltd"/>
</dbReference>
<evidence type="ECO:0000313" key="10">
    <source>
        <dbReference type="EMBL" id="AQX44854.1"/>
    </source>
</evidence>
<reference evidence="9" key="1">
    <citation type="journal article" date="2017" name="Protist">
        <title>Diversity of the Photosynthetic Paulinella Species, with the Description of Paulinella micropora sp. nov. and the Chromatophore Genome Sequence for strain KR01.</title>
        <authorList>
            <person name="Lhee D."/>
            <person name="Yang E.C."/>
            <person name="Kim J.I."/>
            <person name="Nakayama T."/>
            <person name="Zuccarello G."/>
            <person name="Andersen R.A."/>
            <person name="Yoon H.S."/>
        </authorList>
    </citation>
    <scope>NUCLEOTIDE SEQUENCE</scope>
    <source>
        <strain evidence="10">FK01</strain>
        <strain evidence="9">KR01</strain>
    </source>
</reference>
<accession>A0A1L5YBK5</accession>
<comment type="similarity">
    <text evidence="7">Belongs to the Ycf3 family.</text>
</comment>
<name>A0A1L5YBK5_9EUKA</name>
<dbReference type="GO" id="GO:0042651">
    <property type="term" value="C:thylakoid membrane"/>
    <property type="evidence" value="ECO:0007669"/>
    <property type="project" value="UniProtKB-UniRule"/>
</dbReference>
<keyword evidence="3 7" id="KW-0602">Photosynthesis</keyword>
<sequence length="173" mass="19705">MPRSQRNDNFIDKSFTVIADLIVKLLPIDAKSKEAYVYYRDGLSAQNDGDYAEALENYEESLRLEENAIDRGETLKNMAIIHMSNGDEQQALDTYQKALDENPNQPSCLKNMGLIYEKWGRLAEERGDSDAADQWLEKAAEVWGRAVRQNPGGYLDIENWLKSSGRSSVDVYF</sequence>
<evidence type="ECO:0000256" key="8">
    <source>
        <dbReference type="PROSITE-ProRule" id="PRU00339"/>
    </source>
</evidence>
<comment type="function">
    <text evidence="7">Seems to be required for the assembly of the photosystem I complex.</text>
</comment>
<dbReference type="AlphaFoldDB" id="A0A1L5YBK5"/>
<dbReference type="InterPro" id="IPR011990">
    <property type="entry name" value="TPR-like_helical_dom_sf"/>
</dbReference>
<dbReference type="SUPFAM" id="SSF48452">
    <property type="entry name" value="TPR-like"/>
    <property type="match status" value="1"/>
</dbReference>
<dbReference type="GO" id="GO:0015979">
    <property type="term" value="P:photosynthesis"/>
    <property type="evidence" value="ECO:0007669"/>
    <property type="project" value="UniProtKB-UniRule"/>
</dbReference>
<feature type="repeat" description="TPR 2" evidence="7">
    <location>
        <begin position="72"/>
        <end position="105"/>
    </location>
</feature>
<dbReference type="SMART" id="SM00028">
    <property type="entry name" value="TPR"/>
    <property type="match status" value="2"/>
</dbReference>
<comment type="subcellular location">
    <subcellularLocation>
        <location evidence="7">Cellular thylakoid membrane</location>
        <topology evidence="7">Peripheral membrane protein</topology>
    </subcellularLocation>
    <subcellularLocation>
        <location evidence="1">Membrane</location>
        <topology evidence="1">Peripheral membrane protein</topology>
    </subcellularLocation>
    <subcellularLocation>
        <location evidence="2">Plastid</location>
    </subcellularLocation>
</comment>
<evidence type="ECO:0000256" key="2">
    <source>
        <dbReference type="ARBA" id="ARBA00004474"/>
    </source>
</evidence>
<keyword evidence="5 7" id="KW-0802">TPR repeat</keyword>